<proteinExistence type="predicted"/>
<evidence type="ECO:0000313" key="2">
    <source>
        <dbReference type="Proteomes" id="UP001207468"/>
    </source>
</evidence>
<protein>
    <submittedName>
        <fullName evidence="1">Uncharacterized protein</fullName>
    </submittedName>
</protein>
<organism evidence="1 2">
    <name type="scientific">Russula earlei</name>
    <dbReference type="NCBI Taxonomy" id="71964"/>
    <lineage>
        <taxon>Eukaryota</taxon>
        <taxon>Fungi</taxon>
        <taxon>Dikarya</taxon>
        <taxon>Basidiomycota</taxon>
        <taxon>Agaricomycotina</taxon>
        <taxon>Agaricomycetes</taxon>
        <taxon>Russulales</taxon>
        <taxon>Russulaceae</taxon>
        <taxon>Russula</taxon>
    </lineage>
</organism>
<gene>
    <name evidence="1" type="ORF">F5148DRAFT_1145629</name>
</gene>
<dbReference type="EMBL" id="JAGFNK010000003">
    <property type="protein sequence ID" value="KAI9513025.1"/>
    <property type="molecule type" value="Genomic_DNA"/>
</dbReference>
<reference evidence="1" key="1">
    <citation type="submission" date="2021-03" db="EMBL/GenBank/DDBJ databases">
        <title>Evolutionary priming and transition to the ectomycorrhizal habit in an iconic lineage of mushroom-forming fungi: is preadaptation a requirement?</title>
        <authorList>
            <consortium name="DOE Joint Genome Institute"/>
            <person name="Looney B.P."/>
            <person name="Miyauchi S."/>
            <person name="Morin E."/>
            <person name="Drula E."/>
            <person name="Courty P.E."/>
            <person name="Chicoki N."/>
            <person name="Fauchery L."/>
            <person name="Kohler A."/>
            <person name="Kuo A."/>
            <person name="LaButti K."/>
            <person name="Pangilinan J."/>
            <person name="Lipzen A."/>
            <person name="Riley R."/>
            <person name="Andreopoulos W."/>
            <person name="He G."/>
            <person name="Johnson J."/>
            <person name="Barry K.W."/>
            <person name="Grigoriev I.V."/>
            <person name="Nagy L."/>
            <person name="Hibbett D."/>
            <person name="Henrissat B."/>
            <person name="Matheny P.B."/>
            <person name="Labbe J."/>
            <person name="Martin A.F."/>
        </authorList>
    </citation>
    <scope>NUCLEOTIDE SEQUENCE</scope>
    <source>
        <strain evidence="1">BPL698</strain>
    </source>
</reference>
<dbReference type="Proteomes" id="UP001207468">
    <property type="component" value="Unassembled WGS sequence"/>
</dbReference>
<comment type="caution">
    <text evidence="1">The sequence shown here is derived from an EMBL/GenBank/DDBJ whole genome shotgun (WGS) entry which is preliminary data.</text>
</comment>
<accession>A0ACC0UN67</accession>
<sequence>MSMRDQITALIIMIWRALRSLPTATPRGCKNPSRAVVSVRPFLPSSVTISHGASRSDHQVAVVPGIFARFPLRFVSSGRGGAGNIHPRRVIENYPGMTSFLMESDQAEHDYMLAHEASMTTLPRTVGRGGVGNVSIPHSPSGTVLVSVSVTTF</sequence>
<keyword evidence="2" id="KW-1185">Reference proteome</keyword>
<name>A0ACC0UN67_9AGAM</name>
<evidence type="ECO:0000313" key="1">
    <source>
        <dbReference type="EMBL" id="KAI9513025.1"/>
    </source>
</evidence>